<dbReference type="GO" id="GO:0007266">
    <property type="term" value="P:Rho protein signal transduction"/>
    <property type="evidence" value="ECO:0007669"/>
    <property type="project" value="InterPro"/>
</dbReference>
<keyword evidence="5" id="KW-1185">Reference proteome</keyword>
<gene>
    <name evidence="4" type="ORF">I9W82_003772</name>
</gene>
<dbReference type="GO" id="GO:0005829">
    <property type="term" value="C:cytosol"/>
    <property type="evidence" value="ECO:0007669"/>
    <property type="project" value="TreeGrafter"/>
</dbReference>
<evidence type="ECO:0000313" key="5">
    <source>
        <dbReference type="Proteomes" id="UP000669133"/>
    </source>
</evidence>
<dbReference type="SUPFAM" id="SSF81296">
    <property type="entry name" value="E set domains"/>
    <property type="match status" value="1"/>
</dbReference>
<comment type="caution">
    <text evidence="4">The sequence shown here is derived from an EMBL/GenBank/DDBJ whole genome shotgun (WGS) entry which is preliminary data.</text>
</comment>
<dbReference type="InterPro" id="IPR024792">
    <property type="entry name" value="RhoGDI_dom_sf"/>
</dbReference>
<dbReference type="PANTHER" id="PTHR10980">
    <property type="entry name" value="RHO GDP-DISSOCIATION INHIBITOR"/>
    <property type="match status" value="1"/>
</dbReference>
<dbReference type="EMBL" id="JAEOAQ010000005">
    <property type="protein sequence ID" value="KAG5418244.1"/>
    <property type="molecule type" value="Genomic_DNA"/>
</dbReference>
<dbReference type="GeneID" id="93652401"/>
<comment type="subcellular location">
    <subcellularLocation>
        <location evidence="1">Cytoplasm</location>
    </subcellularLocation>
</comment>
<reference evidence="4 5" key="1">
    <citation type="submission" date="2020-12" db="EMBL/GenBank/DDBJ databases">
        <title>Effect of drift, selection, and recombination on the evolution of hybrid genomes in Candida yeast pathogens.</title>
        <authorList>
            <person name="Mixao V."/>
            <person name="Ksiezopolska E."/>
            <person name="Saus E."/>
            <person name="Boekhout T."/>
            <person name="Gacser A."/>
            <person name="Gabaldon T."/>
        </authorList>
    </citation>
    <scope>NUCLEOTIDE SEQUENCE [LARGE SCALE GENOMIC DNA]</scope>
    <source>
        <strain evidence="4 5">BP57</strain>
    </source>
</reference>
<dbReference type="Pfam" id="PF02115">
    <property type="entry name" value="Rho_GDI"/>
    <property type="match status" value="1"/>
</dbReference>
<protein>
    <recommendedName>
        <fullName evidence="6">Rho GDP dissociation inhibitor</fullName>
    </recommendedName>
</protein>
<dbReference type="Proteomes" id="UP000669133">
    <property type="component" value="Unassembled WGS sequence"/>
</dbReference>
<keyword evidence="3" id="KW-0963">Cytoplasm</keyword>
<dbReference type="AlphaFoldDB" id="A0A8H7ZDK1"/>
<accession>A0A8H7ZDK1</accession>
<dbReference type="RefSeq" id="XP_067547360.1">
    <property type="nucleotide sequence ID" value="XM_067692772.1"/>
</dbReference>
<evidence type="ECO:0000313" key="4">
    <source>
        <dbReference type="EMBL" id="KAG5418244.1"/>
    </source>
</evidence>
<dbReference type="Gene3D" id="2.70.50.30">
    <property type="entry name" value="Coagulation Factor XIII, subunit A, domain 1"/>
    <property type="match status" value="1"/>
</dbReference>
<dbReference type="PANTHER" id="PTHR10980:SF3">
    <property type="entry name" value="LD16419P"/>
    <property type="match status" value="1"/>
</dbReference>
<organism evidence="4 5">
    <name type="scientific">Candida metapsilosis</name>
    <dbReference type="NCBI Taxonomy" id="273372"/>
    <lineage>
        <taxon>Eukaryota</taxon>
        <taxon>Fungi</taxon>
        <taxon>Dikarya</taxon>
        <taxon>Ascomycota</taxon>
        <taxon>Saccharomycotina</taxon>
        <taxon>Pichiomycetes</taxon>
        <taxon>Debaryomycetaceae</taxon>
        <taxon>Candida/Lodderomyces clade</taxon>
        <taxon>Candida</taxon>
    </lineage>
</organism>
<evidence type="ECO:0008006" key="6">
    <source>
        <dbReference type="Google" id="ProtNLM"/>
    </source>
</evidence>
<dbReference type="InterPro" id="IPR014756">
    <property type="entry name" value="Ig_E-set"/>
</dbReference>
<dbReference type="GO" id="GO:0016020">
    <property type="term" value="C:membrane"/>
    <property type="evidence" value="ECO:0007669"/>
    <property type="project" value="TreeGrafter"/>
</dbReference>
<dbReference type="InterPro" id="IPR000406">
    <property type="entry name" value="Rho_GDI"/>
</dbReference>
<proteinExistence type="inferred from homology"/>
<evidence type="ECO:0000256" key="1">
    <source>
        <dbReference type="ARBA" id="ARBA00004496"/>
    </source>
</evidence>
<evidence type="ECO:0000256" key="3">
    <source>
        <dbReference type="ARBA" id="ARBA00022490"/>
    </source>
</evidence>
<evidence type="ECO:0000256" key="2">
    <source>
        <dbReference type="ARBA" id="ARBA00009758"/>
    </source>
</evidence>
<dbReference type="OrthoDB" id="1683373at2759"/>
<dbReference type="GO" id="GO:0005094">
    <property type="term" value="F:Rho GDP-dissociation inhibitor activity"/>
    <property type="evidence" value="ECO:0007669"/>
    <property type="project" value="InterPro"/>
</dbReference>
<comment type="similarity">
    <text evidence="2">Belongs to the Rho GDI family.</text>
</comment>
<sequence>MPGLHPDVIACQNILKVKGKDPVVFELEGKTDGPDVKIPGGVKYHNTFRFKVKNRKYENLRFKQVVKKGGITIRTTEVDLGTREPSETEIYEVDTPEDETPSGWLTRGTYQATTYYYEGDKELFVAPWTLEITK</sequence>
<name>A0A8H7ZDK1_9ASCO</name>